<dbReference type="Proteomes" id="UP000001353">
    <property type="component" value="Chromosome"/>
</dbReference>
<organism evidence="1 2">
    <name type="scientific">Roseobacter litoralis (strain ATCC 49566 / DSM 6996 / JCM 21268 / NBRC 15278 / OCh 149)</name>
    <dbReference type="NCBI Taxonomy" id="391595"/>
    <lineage>
        <taxon>Bacteria</taxon>
        <taxon>Pseudomonadati</taxon>
        <taxon>Pseudomonadota</taxon>
        <taxon>Alphaproteobacteria</taxon>
        <taxon>Rhodobacterales</taxon>
        <taxon>Roseobacteraceae</taxon>
        <taxon>Roseobacter</taxon>
    </lineage>
</organism>
<dbReference type="AlphaFoldDB" id="F7ZEM4"/>
<dbReference type="HOGENOM" id="CLU_2957851_0_0_5"/>
<gene>
    <name evidence="1" type="ordered locus">RLO149_c040220</name>
</gene>
<keyword evidence="2" id="KW-1185">Reference proteome</keyword>
<evidence type="ECO:0000313" key="1">
    <source>
        <dbReference type="EMBL" id="AEI95920.1"/>
    </source>
</evidence>
<protein>
    <submittedName>
        <fullName evidence="1">Uncharacterized protein</fullName>
    </submittedName>
</protein>
<proteinExistence type="predicted"/>
<sequence length="59" mass="6641">MDGPFQTLFVVFNCCGGKPLFYRSLQAQNQGLVEERSAGQTRLFQLRLWLSQRTCASAA</sequence>
<dbReference type="EMBL" id="CP002623">
    <property type="protein sequence ID" value="AEI95920.1"/>
    <property type="molecule type" value="Genomic_DNA"/>
</dbReference>
<name>F7ZEM4_ROSLO</name>
<accession>F7ZEM4</accession>
<reference evidence="1 2" key="1">
    <citation type="journal article" date="2011" name="BMC Genomics">
        <title>Comparative genome analysis and genome-guided physiological analysis of Roseobacter litoralis.</title>
        <authorList>
            <person name="Kalhoefer D."/>
            <person name="Thole S."/>
            <person name="Voget S."/>
            <person name="Lehmann R."/>
            <person name="Liesegang H."/>
            <person name="Wollher A."/>
            <person name="Daniel R."/>
            <person name="Simon M."/>
            <person name="Brinkhoff T."/>
        </authorList>
    </citation>
    <scope>NUCLEOTIDE SEQUENCE [LARGE SCALE GENOMIC DNA]</scope>
    <source>
        <strain evidence="2">ATCC 49566 / DSM 6996 / JCM 21268 / NBRC 15278 / OCh 149</strain>
    </source>
</reference>
<dbReference type="KEGG" id="rli:RLO149_c040220"/>
<evidence type="ECO:0000313" key="2">
    <source>
        <dbReference type="Proteomes" id="UP000001353"/>
    </source>
</evidence>